<dbReference type="RefSeq" id="WP_220582872.1">
    <property type="nucleotide sequence ID" value="NZ_RKLT01000051.1"/>
</dbReference>
<reference evidence="6 7" key="1">
    <citation type="submission" date="2021-06" db="EMBL/GenBank/DDBJ databases">
        <title>Halomicroarcula sp. a new haloarchaeum isolated from saline soil.</title>
        <authorList>
            <person name="Duran-Viseras A."/>
            <person name="Sanchez-Porro C."/>
            <person name="Ventosa A."/>
        </authorList>
    </citation>
    <scope>NUCLEOTIDE SEQUENCE [LARGE SCALE GENOMIC DNA]</scope>
    <source>
        <strain evidence="6 7">F27</strain>
    </source>
</reference>
<keyword evidence="3" id="KW-0274">FAD</keyword>
<comment type="caution">
    <text evidence="6">The sequence shown here is derived from an EMBL/GenBank/DDBJ whole genome shotgun (WGS) entry which is preliminary data.</text>
</comment>
<evidence type="ECO:0000256" key="2">
    <source>
        <dbReference type="ARBA" id="ARBA00022630"/>
    </source>
</evidence>
<feature type="region of interest" description="Disordered" evidence="4">
    <location>
        <begin position="95"/>
        <end position="133"/>
    </location>
</feature>
<dbReference type="Pfam" id="PF03441">
    <property type="entry name" value="FAD_binding_7"/>
    <property type="match status" value="1"/>
</dbReference>
<keyword evidence="7" id="KW-1185">Reference proteome</keyword>
<dbReference type="GO" id="GO:0009416">
    <property type="term" value="P:response to light stimulus"/>
    <property type="evidence" value="ECO:0007669"/>
    <property type="project" value="TreeGrafter"/>
</dbReference>
<dbReference type="Gene3D" id="1.10.579.10">
    <property type="entry name" value="DNA Cyclobutane Dipyrimidine Photolyase, subunit A, domain 3"/>
    <property type="match status" value="1"/>
</dbReference>
<dbReference type="InterPro" id="IPR005101">
    <property type="entry name" value="Cryptochr/Photolyase_FAD-bd"/>
</dbReference>
<organism evidence="6 7">
    <name type="scientific">Haloarcula nitratireducens</name>
    <dbReference type="NCBI Taxonomy" id="2487749"/>
    <lineage>
        <taxon>Archaea</taxon>
        <taxon>Methanobacteriati</taxon>
        <taxon>Methanobacteriota</taxon>
        <taxon>Stenosarchaea group</taxon>
        <taxon>Halobacteria</taxon>
        <taxon>Halobacteriales</taxon>
        <taxon>Haloarculaceae</taxon>
        <taxon>Haloarcula</taxon>
    </lineage>
</organism>
<evidence type="ECO:0000256" key="3">
    <source>
        <dbReference type="ARBA" id="ARBA00022827"/>
    </source>
</evidence>
<feature type="domain" description="Cryptochrome/DNA photolyase FAD-binding" evidence="5">
    <location>
        <begin position="1"/>
        <end position="73"/>
    </location>
</feature>
<evidence type="ECO:0000313" key="6">
    <source>
        <dbReference type="EMBL" id="MBX0298296.1"/>
    </source>
</evidence>
<dbReference type="EMBL" id="RKLT01000051">
    <property type="protein sequence ID" value="MBX0298296.1"/>
    <property type="molecule type" value="Genomic_DNA"/>
</dbReference>
<feature type="compositionally biased region" description="Low complexity" evidence="4">
    <location>
        <begin position="120"/>
        <end position="133"/>
    </location>
</feature>
<dbReference type="GO" id="GO:0003904">
    <property type="term" value="F:deoxyribodipyrimidine photo-lyase activity"/>
    <property type="evidence" value="ECO:0007669"/>
    <property type="project" value="TreeGrafter"/>
</dbReference>
<dbReference type="SUPFAM" id="SSF48173">
    <property type="entry name" value="Cryptochrome/photolyase FAD-binding domain"/>
    <property type="match status" value="1"/>
</dbReference>
<dbReference type="Proteomes" id="UP001430455">
    <property type="component" value="Unassembled WGS sequence"/>
</dbReference>
<comment type="cofactor">
    <cofactor evidence="1">
        <name>FAD</name>
        <dbReference type="ChEBI" id="CHEBI:57692"/>
    </cofactor>
</comment>
<evidence type="ECO:0000313" key="7">
    <source>
        <dbReference type="Proteomes" id="UP001430455"/>
    </source>
</evidence>
<dbReference type="InterPro" id="IPR002081">
    <property type="entry name" value="Cryptochrome/DNA_photolyase_1"/>
</dbReference>
<dbReference type="PANTHER" id="PTHR11455">
    <property type="entry name" value="CRYPTOCHROME"/>
    <property type="match status" value="1"/>
</dbReference>
<dbReference type="AlphaFoldDB" id="A0AAW4PIP9"/>
<evidence type="ECO:0000256" key="1">
    <source>
        <dbReference type="ARBA" id="ARBA00001974"/>
    </source>
</evidence>
<gene>
    <name evidence="6" type="ORF">EGH23_25905</name>
</gene>
<accession>A0AAW4PIP9</accession>
<dbReference type="PANTHER" id="PTHR11455:SF9">
    <property type="entry name" value="CRYPTOCHROME CIRCADIAN CLOCK 5 ISOFORM X1"/>
    <property type="match status" value="1"/>
</dbReference>
<dbReference type="InterPro" id="IPR036134">
    <property type="entry name" value="Crypto/Photolyase_FAD-like_sf"/>
</dbReference>
<evidence type="ECO:0000259" key="5">
    <source>
        <dbReference type="Pfam" id="PF03441"/>
    </source>
</evidence>
<sequence>MYNPRKRVRDNDPEGTFIKRWVPELEAVPSNHLDRPERLPLHLQNELDVTIGETYPYPVVDYEQERQEVLETFGDLRAESEAAFSDPEVFRRASLSPKSQRMVEEALNEPSLATDDGNTQASASQAALSQFDK</sequence>
<name>A0AAW4PIP9_9EURY</name>
<protein>
    <submittedName>
        <fullName evidence="6">FAD-binding domain-containing protein</fullName>
    </submittedName>
</protein>
<proteinExistence type="predicted"/>
<evidence type="ECO:0000256" key="4">
    <source>
        <dbReference type="SAM" id="MobiDB-lite"/>
    </source>
</evidence>
<dbReference type="GO" id="GO:0003677">
    <property type="term" value="F:DNA binding"/>
    <property type="evidence" value="ECO:0007669"/>
    <property type="project" value="TreeGrafter"/>
</dbReference>
<keyword evidence="2" id="KW-0285">Flavoprotein</keyword>
<dbReference type="GO" id="GO:0071949">
    <property type="term" value="F:FAD binding"/>
    <property type="evidence" value="ECO:0007669"/>
    <property type="project" value="TreeGrafter"/>
</dbReference>